<evidence type="ECO:0000313" key="8">
    <source>
        <dbReference type="EMBL" id="EEP82859.1"/>
    </source>
</evidence>
<evidence type="ECO:0000313" key="9">
    <source>
        <dbReference type="Proteomes" id="UP000002058"/>
    </source>
</evidence>
<dbReference type="RefSeq" id="XP_002582951.1">
    <property type="nucleotide sequence ID" value="XM_002582905.1"/>
</dbReference>
<dbReference type="PROSITE" id="PS51186">
    <property type="entry name" value="GNAT"/>
    <property type="match status" value="2"/>
</dbReference>
<keyword evidence="6" id="KW-0624">Polysaccharide degradation</keyword>
<dbReference type="PANTHER" id="PTHR30480:SF16">
    <property type="entry name" value="GLYCOSIDE HYDROLASE FAMILY 3 DOMAIN PROTEIN"/>
    <property type="match status" value="1"/>
</dbReference>
<evidence type="ECO:0000256" key="2">
    <source>
        <dbReference type="ARBA" id="ARBA00022801"/>
    </source>
</evidence>
<dbReference type="CDD" id="cd04301">
    <property type="entry name" value="NAT_SF"/>
    <property type="match status" value="2"/>
</dbReference>
<dbReference type="Pfam" id="PF00583">
    <property type="entry name" value="Acetyltransf_1"/>
    <property type="match status" value="2"/>
</dbReference>
<organism evidence="8 9">
    <name type="scientific">Uncinocarpus reesii (strain UAMH 1704)</name>
    <dbReference type="NCBI Taxonomy" id="336963"/>
    <lineage>
        <taxon>Eukaryota</taxon>
        <taxon>Fungi</taxon>
        <taxon>Dikarya</taxon>
        <taxon>Ascomycota</taxon>
        <taxon>Pezizomycotina</taxon>
        <taxon>Eurotiomycetes</taxon>
        <taxon>Eurotiomycetidae</taxon>
        <taxon>Onygenales</taxon>
        <taxon>Onygenaceae</taxon>
        <taxon>Uncinocarpus</taxon>
    </lineage>
</organism>
<keyword evidence="9" id="KW-1185">Reference proteome</keyword>
<dbReference type="OMA" id="MICHTFD"/>
<dbReference type="GO" id="GO:0016747">
    <property type="term" value="F:acyltransferase activity, transferring groups other than amino-acyl groups"/>
    <property type="evidence" value="ECO:0007669"/>
    <property type="project" value="InterPro"/>
</dbReference>
<evidence type="ECO:0000259" key="7">
    <source>
        <dbReference type="PROSITE" id="PS51186"/>
    </source>
</evidence>
<evidence type="ECO:0000256" key="5">
    <source>
        <dbReference type="ARBA" id="ARBA00023295"/>
    </source>
</evidence>
<gene>
    <name evidence="8" type="ORF">UREG_07724</name>
</gene>
<dbReference type="PANTHER" id="PTHR30480">
    <property type="entry name" value="BETA-HEXOSAMINIDASE-RELATED"/>
    <property type="match status" value="1"/>
</dbReference>
<dbReference type="InterPro" id="IPR036962">
    <property type="entry name" value="Glyco_hydro_3_N_sf"/>
</dbReference>
<reference evidence="9" key="1">
    <citation type="journal article" date="2009" name="Genome Res.">
        <title>Comparative genomic analyses of the human fungal pathogens Coccidioides and their relatives.</title>
        <authorList>
            <person name="Sharpton T.J."/>
            <person name="Stajich J.E."/>
            <person name="Rounsley S.D."/>
            <person name="Gardner M.J."/>
            <person name="Wortman J.R."/>
            <person name="Jordar V.S."/>
            <person name="Maiti R."/>
            <person name="Kodira C.D."/>
            <person name="Neafsey D.E."/>
            <person name="Zeng Q."/>
            <person name="Hung C.-Y."/>
            <person name="McMahan C."/>
            <person name="Muszewska A."/>
            <person name="Grynberg M."/>
            <person name="Mandel M.A."/>
            <person name="Kellner E.M."/>
            <person name="Barker B.M."/>
            <person name="Galgiani J.N."/>
            <person name="Orbach M.J."/>
            <person name="Kirkland T.N."/>
            <person name="Cole G.T."/>
            <person name="Henn M.R."/>
            <person name="Birren B.W."/>
            <person name="Taylor J.W."/>
        </authorList>
    </citation>
    <scope>NUCLEOTIDE SEQUENCE [LARGE SCALE GENOMIC DNA]</scope>
    <source>
        <strain evidence="9">UAMH 1704</strain>
    </source>
</reference>
<dbReference type="eggNOG" id="ENOG502R6JK">
    <property type="taxonomic scope" value="Eukaryota"/>
</dbReference>
<dbReference type="KEGG" id="ure:UREG_07724"/>
<dbReference type="InterPro" id="IPR017853">
    <property type="entry name" value="GH"/>
</dbReference>
<dbReference type="SUPFAM" id="SSF55729">
    <property type="entry name" value="Acyl-CoA N-acyltransferases (Nat)"/>
    <property type="match status" value="2"/>
</dbReference>
<dbReference type="InterPro" id="IPR000182">
    <property type="entry name" value="GNAT_dom"/>
</dbReference>
<dbReference type="OrthoDB" id="47059at2759"/>
<dbReference type="EMBL" id="CH476619">
    <property type="protein sequence ID" value="EEP82859.1"/>
    <property type="molecule type" value="Genomic_DNA"/>
</dbReference>
<dbReference type="HOGENOM" id="CLU_008392_3_1_1"/>
<evidence type="ECO:0000256" key="6">
    <source>
        <dbReference type="ARBA" id="ARBA00023326"/>
    </source>
</evidence>
<dbReference type="Gene3D" id="3.40.630.30">
    <property type="match status" value="2"/>
</dbReference>
<keyword evidence="2" id="KW-0378">Hydrolase</keyword>
<evidence type="ECO:0000256" key="1">
    <source>
        <dbReference type="ARBA" id="ARBA00005336"/>
    </source>
</evidence>
<dbReference type="InterPro" id="IPR002772">
    <property type="entry name" value="Glyco_hydro_3_C"/>
</dbReference>
<dbReference type="InParanoid" id="C4JZX3"/>
<dbReference type="InterPro" id="IPR016181">
    <property type="entry name" value="Acyl_CoA_acyltransferase"/>
</dbReference>
<dbReference type="STRING" id="336963.C4JZX3"/>
<comment type="similarity">
    <text evidence="1">Belongs to the glycosyl hydrolase 3 family.</text>
</comment>
<dbReference type="Pfam" id="PF00933">
    <property type="entry name" value="Glyco_hydro_3"/>
    <property type="match status" value="1"/>
</dbReference>
<dbReference type="InterPro" id="IPR001764">
    <property type="entry name" value="Glyco_hydro_3_N"/>
</dbReference>
<feature type="domain" description="N-acetyltransferase" evidence="7">
    <location>
        <begin position="537"/>
        <end position="689"/>
    </location>
</feature>
<proteinExistence type="inferred from homology"/>
<keyword evidence="4" id="KW-0119">Carbohydrate metabolism</keyword>
<dbReference type="InterPro" id="IPR050226">
    <property type="entry name" value="NagZ_Beta-hexosaminidase"/>
</dbReference>
<accession>C4JZX3</accession>
<dbReference type="VEuPathDB" id="FungiDB:UREG_07724"/>
<dbReference type="GO" id="GO:0000272">
    <property type="term" value="P:polysaccharide catabolic process"/>
    <property type="evidence" value="ECO:0007669"/>
    <property type="project" value="UniProtKB-KW"/>
</dbReference>
<protein>
    <recommendedName>
        <fullName evidence="7">N-acetyltransferase domain-containing protein</fullName>
    </recommendedName>
</protein>
<dbReference type="Proteomes" id="UP000002058">
    <property type="component" value="Unassembled WGS sequence"/>
</dbReference>
<dbReference type="GO" id="GO:0004553">
    <property type="term" value="F:hydrolase activity, hydrolyzing O-glycosyl compounds"/>
    <property type="evidence" value="ECO:0007669"/>
    <property type="project" value="InterPro"/>
</dbReference>
<dbReference type="Pfam" id="PF01915">
    <property type="entry name" value="Glyco_hydro_3_C"/>
    <property type="match status" value="1"/>
</dbReference>
<keyword evidence="5" id="KW-0326">Glycosidase</keyword>
<dbReference type="InterPro" id="IPR036881">
    <property type="entry name" value="Glyco_hydro_3_C_sf"/>
</dbReference>
<dbReference type="SUPFAM" id="SSF52279">
    <property type="entry name" value="Beta-D-glucan exohydrolase, C-terminal domain"/>
    <property type="match status" value="1"/>
</dbReference>
<dbReference type="SUPFAM" id="SSF51445">
    <property type="entry name" value="(Trans)glycosidases"/>
    <property type="match status" value="1"/>
</dbReference>
<dbReference type="Gene3D" id="3.40.50.1700">
    <property type="entry name" value="Glycoside hydrolase family 3 C-terminal domain"/>
    <property type="match status" value="1"/>
</dbReference>
<keyword evidence="3" id="KW-0325">Glycoprotein</keyword>
<evidence type="ECO:0000256" key="4">
    <source>
        <dbReference type="ARBA" id="ARBA00023277"/>
    </source>
</evidence>
<dbReference type="Gene3D" id="3.20.20.300">
    <property type="entry name" value="Glycoside hydrolase, family 3, N-terminal domain"/>
    <property type="match status" value="1"/>
</dbReference>
<dbReference type="GO" id="GO:0009254">
    <property type="term" value="P:peptidoglycan turnover"/>
    <property type="evidence" value="ECO:0007669"/>
    <property type="project" value="TreeGrafter"/>
</dbReference>
<dbReference type="AlphaFoldDB" id="C4JZX3"/>
<sequence length="852" mass="94273">MKDDDLKRQLGQLFIVGFRGPTATEEIKSLIRAPYYCGSIILFQRNIKSAEQLIRLIHDLQRTAREAGHTRPLFIAVDQENGVVTRIKPPIAAQLPGSMAIGASGDLDDASRVSGATGELLRGLGVNMNYAPLCDVNSEPANPVIGVRSPGDDGTFVGRITSRIARGLRENNIVPCVKHFPGHGDSKVDSHHGVPVVNKTKEKLEECELIPFRRAVAEGIEAVMTSHVIMSAFDDSIYPASVNRNVVNFLRRGLQFDGLIVTDCLEMDAIRVQFGTERGAVLALAAGVDCPMISHTYSLQVRALEEAFRWCRNHPTMPRQISRSVSRVFALKDKFLDWDSTLQPRPANAVSQMYAQHRNLASDVYARSVTLIRDEQQALPLSRNCTLAYVYPCAKAVRVSAAGSGETITCVSYTPPEFPKILNQYAPNLVECPFFDDATLLDNVKAKISEADAVILASRNCKLNPGERLVATQLLKDTKKLISVATAAPYDFLCSNVKTCLAMYEPTPEAFKAAADVIFGIKQASGTLPVCVKRTEIPVCPFDRERDMDAVIRLWHTLLPNYAVPVHRLPGLLNRPNGSHFTVHMESQLVGFIATYVNDDRPTAYISTLFVHPKYQSRGIGTALIVHARRHLKTTCGARSISIGSSFPRFFLGVPLDIPKASQEFFIHRGFVPAQGPTARDFTADLRAYQVPGKVLQRAFAARVTFTRWKSGLYEEGIAKIKELWGDDKVWVGAYERLAQAGRHDQVMVAIDSSGKQIGWTLMQELGFGMSNDLAFMPLLGEKTGQIGCVGVHPNARNRGVGLALIVSAAMDLKNRGMERVFIDWTNHVNFYEKAGFKVWKEYRPMSLNEFV</sequence>
<name>C4JZX3_UNCRE</name>
<evidence type="ECO:0000256" key="3">
    <source>
        <dbReference type="ARBA" id="ARBA00023180"/>
    </source>
</evidence>
<feature type="domain" description="N-acetyltransferase" evidence="7">
    <location>
        <begin position="704"/>
        <end position="852"/>
    </location>
</feature>
<dbReference type="GeneID" id="8439740"/>